<proteinExistence type="predicted"/>
<evidence type="ECO:0000313" key="8">
    <source>
        <dbReference type="EMBL" id="EGO28684.1"/>
    </source>
</evidence>
<evidence type="ECO:0000256" key="6">
    <source>
        <dbReference type="ARBA" id="ARBA00048619"/>
    </source>
</evidence>
<name>F8NJU8_SERL9</name>
<feature type="domain" description="SET" evidence="7">
    <location>
        <begin position="92"/>
        <end position="376"/>
    </location>
</feature>
<dbReference type="AlphaFoldDB" id="F8NJU8"/>
<dbReference type="GO" id="GO:0045814">
    <property type="term" value="P:negative regulation of gene expression, epigenetic"/>
    <property type="evidence" value="ECO:0007669"/>
    <property type="project" value="TreeGrafter"/>
</dbReference>
<dbReference type="EMBL" id="GL945430">
    <property type="protein sequence ID" value="EGO28684.1"/>
    <property type="molecule type" value="Genomic_DNA"/>
</dbReference>
<evidence type="ECO:0000259" key="7">
    <source>
        <dbReference type="PROSITE" id="PS50280"/>
    </source>
</evidence>
<dbReference type="InterPro" id="IPR001214">
    <property type="entry name" value="SET_dom"/>
</dbReference>
<accession>F8NJU8</accession>
<dbReference type="HOGENOM" id="CLU_031650_0_0_1"/>
<dbReference type="RefSeq" id="XP_007314883.1">
    <property type="nucleotide sequence ID" value="XM_007314821.1"/>
</dbReference>
<dbReference type="Proteomes" id="UP000008064">
    <property type="component" value="Unassembled WGS sequence"/>
</dbReference>
<dbReference type="Gene3D" id="6.10.140.2220">
    <property type="match status" value="1"/>
</dbReference>
<organism>
    <name type="scientific">Serpula lacrymans var. lacrymans (strain S7.9)</name>
    <name type="common">Dry rot fungus</name>
    <dbReference type="NCBI Taxonomy" id="578457"/>
    <lineage>
        <taxon>Eukaryota</taxon>
        <taxon>Fungi</taxon>
        <taxon>Dikarya</taxon>
        <taxon>Basidiomycota</taxon>
        <taxon>Agaricomycotina</taxon>
        <taxon>Agaricomycetes</taxon>
        <taxon>Agaricomycetidae</taxon>
        <taxon>Boletales</taxon>
        <taxon>Coniophorineae</taxon>
        <taxon>Serpulaceae</taxon>
        <taxon>Serpula</taxon>
    </lineage>
</organism>
<dbReference type="GeneID" id="18809727"/>
<dbReference type="Gene3D" id="2.170.270.10">
    <property type="entry name" value="SET domain"/>
    <property type="match status" value="1"/>
</dbReference>
<reference evidence="8" key="1">
    <citation type="submission" date="2011-04" db="EMBL/GenBank/DDBJ databases">
        <title>Evolution of plant cell wall degrading machinery underlies the functional diversity of forest fungi.</title>
        <authorList>
            <consortium name="US DOE Joint Genome Institute (JGI-PGF)"/>
            <person name="Eastwood D.C."/>
            <person name="Floudas D."/>
            <person name="Binder M."/>
            <person name="Majcherczyk A."/>
            <person name="Schneider P."/>
            <person name="Aerts A."/>
            <person name="Asiegbu F.O."/>
            <person name="Baker S.E."/>
            <person name="Barry K."/>
            <person name="Bendiksby M."/>
            <person name="Blumentritt M."/>
            <person name="Coutinho P.M."/>
            <person name="Cullen D."/>
            <person name="Cullen D."/>
            <person name="Gathman A."/>
            <person name="Goodell B."/>
            <person name="Henrissat B."/>
            <person name="Ihrmark K."/>
            <person name="Kauserud H."/>
            <person name="Kohler A."/>
            <person name="LaButti K."/>
            <person name="Lapidus A."/>
            <person name="Lavin J.L."/>
            <person name="Lee Y.-H."/>
            <person name="Lindquist E."/>
            <person name="Lilly W."/>
            <person name="Lucas S."/>
            <person name="Morin E."/>
            <person name="Murat C."/>
            <person name="Oguiza J.A."/>
            <person name="Park J."/>
            <person name="Pisabarro A.G."/>
            <person name="Riley R."/>
            <person name="Rosling A."/>
            <person name="Salamov A."/>
            <person name="Schmidt O."/>
            <person name="Schmutz J."/>
            <person name="Skrede I."/>
            <person name="Stenlid J."/>
            <person name="Wiebenga A."/>
            <person name="Xie X."/>
            <person name="Kues U."/>
            <person name="Hibbett D.S."/>
            <person name="Hoffmeister D."/>
            <person name="Hogberg N."/>
            <person name="Martin F."/>
            <person name="Grigoriev I.V."/>
            <person name="Watkinson S.C."/>
        </authorList>
    </citation>
    <scope>NUCLEOTIDE SEQUENCE</scope>
    <source>
        <strain evidence="8">S7.9</strain>
    </source>
</reference>
<sequence>MSTSVAPPEDELKPVLLSLKADNPTLGVAKVHNLLLSTHPEWTVSEKRVRKILQNEGLILSTPEGKALSNRSGIVYPSSRIIEKLDVSKWSKKIEVKYFDHIKGKGLTAKEKIADGEVLWKEDHFVIAPEWEIYNLQTSSRACAFCTTPLSESKLIIACPASTSASFCPAMFCNRLCLARSAKTHPLLCPSRNPASVPLLSFVKKAQWMALHALAQCTSRLLLAAQQDEQLFSEDWQIVRGFAELGMEERFQSMRDQGLEPDRENWQRAYKLYLQAFKEPISVVDRKKLSRILKKSTTPELDKELFEYDAFLRGLGRMSLNLEAHGGLYTLHAHLNHSCTPSISVRHLDQHNALSRITIIARKDIDAGEELFISYVNPAARLKERRRNLAEWGFGQCQCERCLSEENMDKESGTSHDETDDLAKELKAGLGVL</sequence>
<evidence type="ECO:0000256" key="1">
    <source>
        <dbReference type="ARBA" id="ARBA00022603"/>
    </source>
</evidence>
<evidence type="ECO:0000256" key="2">
    <source>
        <dbReference type="ARBA" id="ARBA00022679"/>
    </source>
</evidence>
<gene>
    <name evidence="8" type="ORF">SERLADRAFT_359922</name>
</gene>
<protein>
    <recommendedName>
        <fullName evidence="5">Histone-lysine N-methyltransferase SET5</fullName>
    </recommendedName>
    <alternativeName>
        <fullName evidence="4">SET domain-containing protein 5</fullName>
    </alternativeName>
</protein>
<dbReference type="PROSITE" id="PS50280">
    <property type="entry name" value="SET"/>
    <property type="match status" value="1"/>
</dbReference>
<keyword evidence="1" id="KW-0489">Methyltransferase</keyword>
<dbReference type="Gene3D" id="1.10.220.160">
    <property type="match status" value="1"/>
</dbReference>
<evidence type="ECO:0000256" key="3">
    <source>
        <dbReference type="ARBA" id="ARBA00022691"/>
    </source>
</evidence>
<evidence type="ECO:0000256" key="5">
    <source>
        <dbReference type="ARBA" id="ARBA00044528"/>
    </source>
</evidence>
<dbReference type="SUPFAM" id="SSF82199">
    <property type="entry name" value="SET domain"/>
    <property type="match status" value="2"/>
</dbReference>
<dbReference type="Pfam" id="PF00856">
    <property type="entry name" value="SET"/>
    <property type="match status" value="1"/>
</dbReference>
<dbReference type="GO" id="GO:0042799">
    <property type="term" value="F:histone H4K20 methyltransferase activity"/>
    <property type="evidence" value="ECO:0007669"/>
    <property type="project" value="TreeGrafter"/>
</dbReference>
<evidence type="ECO:0000256" key="4">
    <source>
        <dbReference type="ARBA" id="ARBA00042380"/>
    </source>
</evidence>
<keyword evidence="3" id="KW-0949">S-adenosyl-L-methionine</keyword>
<dbReference type="GO" id="GO:0032259">
    <property type="term" value="P:methylation"/>
    <property type="evidence" value="ECO:0007669"/>
    <property type="project" value="UniProtKB-KW"/>
</dbReference>
<comment type="catalytic activity">
    <reaction evidence="6">
        <text>L-lysyl-[histone] + S-adenosyl-L-methionine = N(6)-methyl-L-lysyl-[histone] + S-adenosyl-L-homocysteine + H(+)</text>
        <dbReference type="Rhea" id="RHEA:10024"/>
        <dbReference type="Rhea" id="RHEA-COMP:9845"/>
        <dbReference type="Rhea" id="RHEA-COMP:9846"/>
        <dbReference type="ChEBI" id="CHEBI:15378"/>
        <dbReference type="ChEBI" id="CHEBI:29969"/>
        <dbReference type="ChEBI" id="CHEBI:57856"/>
        <dbReference type="ChEBI" id="CHEBI:59789"/>
        <dbReference type="ChEBI" id="CHEBI:61929"/>
    </reaction>
    <physiologicalReaction direction="left-to-right" evidence="6">
        <dbReference type="Rhea" id="RHEA:10025"/>
    </physiologicalReaction>
</comment>
<dbReference type="PANTHER" id="PTHR46402">
    <property type="entry name" value="SET AND MYND DOMAIN-CONTAINING PROTEIN 5"/>
    <property type="match status" value="1"/>
</dbReference>
<dbReference type="InterPro" id="IPR046341">
    <property type="entry name" value="SET_dom_sf"/>
</dbReference>
<dbReference type="KEGG" id="sla:SERLADRAFT_359922"/>
<dbReference type="OrthoDB" id="438641at2759"/>
<keyword evidence="2" id="KW-0808">Transferase</keyword>
<dbReference type="CDD" id="cd20071">
    <property type="entry name" value="SET_SMYD"/>
    <property type="match status" value="1"/>
</dbReference>
<dbReference type="PANTHER" id="PTHR46402:SF2">
    <property type="entry name" value="HISTONE-LYSINE N-TRIMETHYLTRANSFERASE SMYD5"/>
    <property type="match status" value="1"/>
</dbReference>